<dbReference type="PROSITE" id="PS00463">
    <property type="entry name" value="ZN2_CY6_FUNGAL_1"/>
    <property type="match status" value="1"/>
</dbReference>
<dbReference type="Gene3D" id="1.20.5.170">
    <property type="match status" value="1"/>
</dbReference>
<gene>
    <name evidence="6" type="ORF">AAFC00_002334</name>
</gene>
<feature type="domain" description="Zn(2)-C6 fungal-type" evidence="5">
    <location>
        <begin position="11"/>
        <end position="41"/>
    </location>
</feature>
<accession>A0ABR3PIA1</accession>
<keyword evidence="3" id="KW-0804">Transcription</keyword>
<dbReference type="CDD" id="cd12148">
    <property type="entry name" value="fungal_TF_MHR"/>
    <property type="match status" value="1"/>
</dbReference>
<name>A0ABR3PIA1_9PEZI</name>
<keyword evidence="4" id="KW-0539">Nucleus</keyword>
<dbReference type="PANTHER" id="PTHR47424:SF2">
    <property type="entry name" value="TRANSCRIPTION FACTOR DOMAIN-CONTAINING PROTEIN-RELATED"/>
    <property type="match status" value="1"/>
</dbReference>
<dbReference type="RefSeq" id="XP_069201728.1">
    <property type="nucleotide sequence ID" value="XM_069341637.1"/>
</dbReference>
<dbReference type="SMART" id="SM00906">
    <property type="entry name" value="Fungal_trans"/>
    <property type="match status" value="1"/>
</dbReference>
<organism evidence="6 7">
    <name type="scientific">Neodothiora populina</name>
    <dbReference type="NCBI Taxonomy" id="2781224"/>
    <lineage>
        <taxon>Eukaryota</taxon>
        <taxon>Fungi</taxon>
        <taxon>Dikarya</taxon>
        <taxon>Ascomycota</taxon>
        <taxon>Pezizomycotina</taxon>
        <taxon>Dothideomycetes</taxon>
        <taxon>Dothideomycetidae</taxon>
        <taxon>Dothideales</taxon>
        <taxon>Dothioraceae</taxon>
        <taxon>Neodothiora</taxon>
    </lineage>
</organism>
<keyword evidence="1" id="KW-0479">Metal-binding</keyword>
<keyword evidence="2" id="KW-0805">Transcription regulation</keyword>
<proteinExistence type="predicted"/>
<dbReference type="CDD" id="cd14654">
    <property type="entry name" value="ZIP_Gal4"/>
    <property type="match status" value="1"/>
</dbReference>
<dbReference type="InterPro" id="IPR007219">
    <property type="entry name" value="XnlR_reg_dom"/>
</dbReference>
<dbReference type="SMART" id="SM00066">
    <property type="entry name" value="GAL4"/>
    <property type="match status" value="1"/>
</dbReference>
<dbReference type="Proteomes" id="UP001562354">
    <property type="component" value="Unassembled WGS sequence"/>
</dbReference>
<evidence type="ECO:0000313" key="6">
    <source>
        <dbReference type="EMBL" id="KAL1305455.1"/>
    </source>
</evidence>
<dbReference type="Pfam" id="PF00172">
    <property type="entry name" value="Zn_clus"/>
    <property type="match status" value="1"/>
</dbReference>
<dbReference type="InterPro" id="IPR051127">
    <property type="entry name" value="Fungal_SecMet_Regulators"/>
</dbReference>
<dbReference type="Pfam" id="PF03902">
    <property type="entry name" value="Gal4_dimer"/>
    <property type="match status" value="1"/>
</dbReference>
<dbReference type="GeneID" id="95976036"/>
<dbReference type="PROSITE" id="PS50048">
    <property type="entry name" value="ZN2_CY6_FUNGAL_2"/>
    <property type="match status" value="1"/>
</dbReference>
<evidence type="ECO:0000313" key="7">
    <source>
        <dbReference type="Proteomes" id="UP001562354"/>
    </source>
</evidence>
<evidence type="ECO:0000256" key="4">
    <source>
        <dbReference type="ARBA" id="ARBA00023242"/>
    </source>
</evidence>
<comment type="caution">
    <text evidence="6">The sequence shown here is derived from an EMBL/GenBank/DDBJ whole genome shotgun (WGS) entry which is preliminary data.</text>
</comment>
<dbReference type="CDD" id="cd00067">
    <property type="entry name" value="GAL4"/>
    <property type="match status" value="1"/>
</dbReference>
<evidence type="ECO:0000256" key="3">
    <source>
        <dbReference type="ARBA" id="ARBA00023163"/>
    </source>
</evidence>
<dbReference type="InterPro" id="IPR036864">
    <property type="entry name" value="Zn2-C6_fun-type_DNA-bd_sf"/>
</dbReference>
<dbReference type="InterPro" id="IPR001138">
    <property type="entry name" value="Zn2Cys6_DnaBD"/>
</dbReference>
<dbReference type="SUPFAM" id="SSF57701">
    <property type="entry name" value="Zn2/Cys6 DNA-binding domain"/>
    <property type="match status" value="1"/>
</dbReference>
<dbReference type="PANTHER" id="PTHR47424">
    <property type="entry name" value="REGULATORY PROTEIN GAL4"/>
    <property type="match status" value="1"/>
</dbReference>
<sequence>MDKDARSAKHACDACRAKKYKCTKERPSCQLCLQQKRTCHYSGQITRTPLTRVHLTHVENRVHKLEALFARLNPDVDLETALSQNDIATPTGSTDLSSSIRSEDFKPLECLNQPRQETPPYEALPQEADGFDWKEETTDVDDLADGMASLTVEPSGIGYLGSTSGVGFLRAFLVWTRKNAVSGVLNEPAILQLAQRHAQQQSLYVQHIPENAIGHQLAASLIDAYFTNYHTSYPFIHEATFRAQYNALIKRPEKRAWHMLLHTVLALGAWTISDGTNDLDDVLYRKARSYSQEEESLFESGSLSLVQALLLLSNLSQKGNKPNTGWNYLGLAVRMAISLGFHRELPEWNISLFQREVRRRVWWGLFIFDSGASTTFGRAILLPRKEMVDVKSVMNIADEDLVPITEEVPRQRSEPTIYSSLIAQSRFHVISNSISDRLLSSPVVSANEALTLNAVLGSWAATLPWYFQLDQPIALPYDWYLFARQKLWWRYWNLQILLMRPHLLTWAMRRMGGQGTLEDTAEEAKCRKICLDSAHSTLSTANIYIRENTLTRLTSWYTLFFTFHAVLIPSVCLCVDPAAPEAQAWQEDIDATRDLMLFAFGGNPLAQRCLDILNCLVPKQGLGRVDGGLFASTSDPTQDDLESWLVDPADPMNMFGWTDVGQDLWQFP</sequence>
<evidence type="ECO:0000256" key="2">
    <source>
        <dbReference type="ARBA" id="ARBA00023015"/>
    </source>
</evidence>
<dbReference type="Pfam" id="PF04082">
    <property type="entry name" value="Fungal_trans"/>
    <property type="match status" value="1"/>
</dbReference>
<dbReference type="InterPro" id="IPR005600">
    <property type="entry name" value="Gal4_dimer_dom"/>
</dbReference>
<dbReference type="EMBL" id="JBFMKM010000007">
    <property type="protein sequence ID" value="KAL1305455.1"/>
    <property type="molecule type" value="Genomic_DNA"/>
</dbReference>
<reference evidence="6 7" key="1">
    <citation type="submission" date="2024-07" db="EMBL/GenBank/DDBJ databases">
        <title>Draft sequence of the Neodothiora populina.</title>
        <authorList>
            <person name="Drown D.D."/>
            <person name="Schuette U.S."/>
            <person name="Buechlein A.B."/>
            <person name="Rusch D.R."/>
            <person name="Winton L.W."/>
            <person name="Adams G.A."/>
        </authorList>
    </citation>
    <scope>NUCLEOTIDE SEQUENCE [LARGE SCALE GENOMIC DNA]</scope>
    <source>
        <strain evidence="6 7">CPC 39397</strain>
    </source>
</reference>
<evidence type="ECO:0000256" key="1">
    <source>
        <dbReference type="ARBA" id="ARBA00022723"/>
    </source>
</evidence>
<evidence type="ECO:0000259" key="5">
    <source>
        <dbReference type="PROSITE" id="PS50048"/>
    </source>
</evidence>
<keyword evidence="7" id="KW-1185">Reference proteome</keyword>
<protein>
    <recommendedName>
        <fullName evidence="5">Zn(2)-C6 fungal-type domain-containing protein</fullName>
    </recommendedName>
</protein>
<dbReference type="Gene3D" id="4.10.240.10">
    <property type="entry name" value="Zn(2)-C6 fungal-type DNA-binding domain"/>
    <property type="match status" value="1"/>
</dbReference>